<evidence type="ECO:0000313" key="1">
    <source>
        <dbReference type="EMBL" id="MDX2296826.1"/>
    </source>
</evidence>
<sequence length="164" mass="18429">MSSGLQEFVNQYRNENGRRDPFDDCLMRAGGVASWGYDDEHSEFLSTALAEAMRLAMARHGVMSAADLRVDFARDEISRWLDTDPIPGSAAWPAPVGEFAESWRRLFLECSPEDVRLHLRRAESVLAEFTVEVQLRHPETVADFGTSTKEFVNPVTGVKFYGIA</sequence>
<comment type="caution">
    <text evidence="1">The sequence shown here is derived from an EMBL/GenBank/DDBJ whole genome shotgun (WGS) entry which is preliminary data.</text>
</comment>
<name>A0ABU4KGE2_9ACTN</name>
<keyword evidence="2" id="KW-1185">Reference proteome</keyword>
<protein>
    <submittedName>
        <fullName evidence="1">Uncharacterized protein</fullName>
    </submittedName>
</protein>
<accession>A0ABU4KGE2</accession>
<proteinExistence type="predicted"/>
<gene>
    <name evidence="1" type="ORF">R2363_32220</name>
</gene>
<dbReference type="Proteomes" id="UP001278571">
    <property type="component" value="Unassembled WGS sequence"/>
</dbReference>
<dbReference type="RefSeq" id="WP_319012987.1">
    <property type="nucleotide sequence ID" value="NZ_JAWJZF010000504.1"/>
</dbReference>
<reference evidence="1 2" key="1">
    <citation type="submission" date="2023-10" db="EMBL/GenBank/DDBJ databases">
        <authorList>
            <person name="Wang X.X."/>
        </authorList>
    </citation>
    <scope>NUCLEOTIDE SEQUENCE [LARGE SCALE GENOMIC DNA]</scope>
    <source>
        <strain evidence="1 2">NBRC 12816</strain>
    </source>
</reference>
<organism evidence="1 2">
    <name type="scientific">Streptomyces roseolus</name>
    <dbReference type="NCBI Taxonomy" id="67358"/>
    <lineage>
        <taxon>Bacteria</taxon>
        <taxon>Bacillati</taxon>
        <taxon>Actinomycetota</taxon>
        <taxon>Actinomycetes</taxon>
        <taxon>Kitasatosporales</taxon>
        <taxon>Streptomycetaceae</taxon>
        <taxon>Streptomyces</taxon>
    </lineage>
</organism>
<dbReference type="EMBL" id="JAWJZF010000504">
    <property type="protein sequence ID" value="MDX2296826.1"/>
    <property type="molecule type" value="Genomic_DNA"/>
</dbReference>
<evidence type="ECO:0000313" key="2">
    <source>
        <dbReference type="Proteomes" id="UP001278571"/>
    </source>
</evidence>